<dbReference type="Pfam" id="PF04515">
    <property type="entry name" value="Choline_transpo"/>
    <property type="match status" value="1"/>
</dbReference>
<dbReference type="Proteomes" id="UP000256601">
    <property type="component" value="Unassembled WGS sequence"/>
</dbReference>
<keyword evidence="4 6" id="KW-1133">Transmembrane helix</keyword>
<feature type="region of interest" description="Disordered" evidence="7">
    <location>
        <begin position="113"/>
        <end position="132"/>
    </location>
</feature>
<feature type="transmembrane region" description="Helical" evidence="6">
    <location>
        <begin position="520"/>
        <end position="540"/>
    </location>
</feature>
<dbReference type="PANTHER" id="PTHR12385">
    <property type="entry name" value="CHOLINE TRANSPORTER-LIKE (SLC FAMILY 44)"/>
    <property type="match status" value="1"/>
</dbReference>
<evidence type="ECO:0000256" key="1">
    <source>
        <dbReference type="ARBA" id="ARBA00004141"/>
    </source>
</evidence>
<evidence type="ECO:0000313" key="9">
    <source>
        <dbReference type="Proteomes" id="UP000256601"/>
    </source>
</evidence>
<name>A0A371CBH4_YARLL</name>
<feature type="region of interest" description="Disordered" evidence="7">
    <location>
        <begin position="153"/>
        <end position="172"/>
    </location>
</feature>
<feature type="transmembrane region" description="Helical" evidence="6">
    <location>
        <begin position="411"/>
        <end position="437"/>
    </location>
</feature>
<dbReference type="VEuPathDB" id="FungiDB:YALI1_F30841g"/>
<feature type="compositionally biased region" description="Low complexity" evidence="7">
    <location>
        <begin position="117"/>
        <end position="129"/>
    </location>
</feature>
<feature type="transmembrane region" description="Helical" evidence="6">
    <location>
        <begin position="443"/>
        <end position="460"/>
    </location>
</feature>
<feature type="transmembrane region" description="Helical" evidence="6">
    <location>
        <begin position="309"/>
        <end position="333"/>
    </location>
</feature>
<protein>
    <recommendedName>
        <fullName evidence="6">Protein PNS1</fullName>
    </recommendedName>
</protein>
<dbReference type="EMBL" id="KZ858960">
    <property type="protein sequence ID" value="RDW27643.1"/>
    <property type="molecule type" value="Genomic_DNA"/>
</dbReference>
<evidence type="ECO:0000256" key="4">
    <source>
        <dbReference type="ARBA" id="ARBA00022989"/>
    </source>
</evidence>
<feature type="region of interest" description="Disordered" evidence="7">
    <location>
        <begin position="235"/>
        <end position="258"/>
    </location>
</feature>
<comment type="subcellular location">
    <subcellularLocation>
        <location evidence="6">Cell membrane</location>
        <topology evidence="6">Multi-pass membrane protein</topology>
    </subcellularLocation>
    <subcellularLocation>
        <location evidence="1">Membrane</location>
        <topology evidence="1">Multi-pass membrane protein</topology>
    </subcellularLocation>
</comment>
<proteinExistence type="inferred from homology"/>
<feature type="transmembrane region" description="Helical" evidence="6">
    <location>
        <begin position="607"/>
        <end position="627"/>
    </location>
</feature>
<organism evidence="8 9">
    <name type="scientific">Yarrowia lipolytica</name>
    <name type="common">Candida lipolytica</name>
    <dbReference type="NCBI Taxonomy" id="4952"/>
    <lineage>
        <taxon>Eukaryota</taxon>
        <taxon>Fungi</taxon>
        <taxon>Dikarya</taxon>
        <taxon>Ascomycota</taxon>
        <taxon>Saccharomycotina</taxon>
        <taxon>Dipodascomycetes</taxon>
        <taxon>Dipodascales</taxon>
        <taxon>Dipodascales incertae sedis</taxon>
        <taxon>Yarrowia</taxon>
    </lineage>
</organism>
<evidence type="ECO:0000256" key="3">
    <source>
        <dbReference type="ARBA" id="ARBA00022692"/>
    </source>
</evidence>
<keyword evidence="5 6" id="KW-0472">Membrane</keyword>
<comment type="function">
    <text evidence="6">Probably involved in transport through the plasma membrane.</text>
</comment>
<dbReference type="PANTHER" id="PTHR12385:SF88">
    <property type="entry name" value="CHOLINE TRANSPORTER-LIKE PROTEIN CTL1"/>
    <property type="match status" value="1"/>
</dbReference>
<keyword evidence="3 6" id="KW-0812">Transmembrane</keyword>
<feature type="transmembrane region" description="Helical" evidence="6">
    <location>
        <begin position="340"/>
        <end position="362"/>
    </location>
</feature>
<dbReference type="AlphaFoldDB" id="A0A371CBH4"/>
<reference evidence="8 9" key="1">
    <citation type="submission" date="2018-07" db="EMBL/GenBank/DDBJ databases">
        <title>Draft Genome Assemblies for Five Robust Yarrowia lipolytica Strains Exhibiting High Lipid Production and Pentose Sugar Utilization and Sugar Alcohol Secretion from Undetoxified Lignocellulosic Biomass Hydrolysates.</title>
        <authorList>
            <consortium name="DOE Joint Genome Institute"/>
            <person name="Walker C."/>
            <person name="Ryu S."/>
            <person name="Na H."/>
            <person name="Zane M."/>
            <person name="LaButti K."/>
            <person name="Lipzen A."/>
            <person name="Haridas S."/>
            <person name="Barry K."/>
            <person name="Grigoriev I.V."/>
            <person name="Quarterman J."/>
            <person name="Slininger P."/>
            <person name="Dien B."/>
            <person name="Trinh C.T."/>
        </authorList>
    </citation>
    <scope>NUCLEOTIDE SEQUENCE [LARGE SCALE GENOMIC DNA]</scope>
    <source>
        <strain evidence="8 9">YB392</strain>
    </source>
</reference>
<feature type="transmembrane region" description="Helical" evidence="6">
    <location>
        <begin position="368"/>
        <end position="386"/>
    </location>
</feature>
<dbReference type="GO" id="GO:0005886">
    <property type="term" value="C:plasma membrane"/>
    <property type="evidence" value="ECO:0007669"/>
    <property type="project" value="UniProtKB-SubCell"/>
</dbReference>
<gene>
    <name evidence="8" type="ORF">B0I71DRAFT_157466</name>
</gene>
<comment type="similarity">
    <text evidence="2 6">Belongs to the CTL (choline transporter-like) family.</text>
</comment>
<evidence type="ECO:0000256" key="6">
    <source>
        <dbReference type="RuleBase" id="RU368066"/>
    </source>
</evidence>
<accession>A0A371CBH4</accession>
<dbReference type="InterPro" id="IPR007603">
    <property type="entry name" value="Choline_transptr-like"/>
</dbReference>
<feature type="transmembrane region" description="Helical" evidence="6">
    <location>
        <begin position="552"/>
        <end position="575"/>
    </location>
</feature>
<feature type="transmembrane region" description="Helical" evidence="6">
    <location>
        <begin position="639"/>
        <end position="665"/>
    </location>
</feature>
<evidence type="ECO:0000256" key="2">
    <source>
        <dbReference type="ARBA" id="ARBA00007168"/>
    </source>
</evidence>
<dbReference type="GO" id="GO:0022857">
    <property type="term" value="F:transmembrane transporter activity"/>
    <property type="evidence" value="ECO:0007669"/>
    <property type="project" value="UniProtKB-UniRule"/>
</dbReference>
<feature type="compositionally biased region" description="Polar residues" evidence="7">
    <location>
        <begin position="161"/>
        <end position="172"/>
    </location>
</feature>
<sequence>MQSEHEGENILLITPYLHIGKRTLHYNHIFTSSGYSLGLSSLHCYHGWQSYYQNLISYLSRPKSLLTALKLTLPTAKHHGMFSEYASKLLTQSQVKFGKDSNVPLFHSAVEEAESSNHNGHTNHNNNNHRGIYSPRRLWEHMEDDEEASNAINASWNSNSGSDSETEGPSNSFLRAVEEPGKSHKQPKESFFPVDFLDREDGQPEEVGKQLEDSEQSIEGEHFFPASTSAAAAAAGVPVDPEHGLNEDSMASSIPPELAPPTSVSDTIKYDQVWGGVYLFMLAATIATYLLALLRGVDGGAPTGSPSLTFLPLTVLAHYTVFAVAISLVWLLLLRKYSSVMFYFLAAAFPVAVWTAALVTLFSGGYSWWVTLGLMITGSMWPLAFWKHKDYVSRAVGIIQLSCRILSANHVLVFLSFAFMTLFVLISAICVTAIGQVMYGKNMLVSALGIFMYMWTWGILNGTQRATISATVSQWYFYRHLFPHTSSRQVLAAALGYALTTQFGSISLSSLLHLTFRIPVLLLSRVVSLSGTVTSVVAPWPLRMVLNVVSPALYILATPSGVLSMSPLTLTLAVINSQNLKSSSLTVQNLHFRLPAAAWRVHKLAKLLLVVVRVLTALLFAATTWVRGHLLWEVVLASFTGWFVLGSTEGLLSMIVDSIFVCFALDSAAQGGHCTEADVHFNGAHEY</sequence>
<feature type="transmembrane region" description="Helical" evidence="6">
    <location>
        <begin position="277"/>
        <end position="297"/>
    </location>
</feature>
<evidence type="ECO:0000313" key="8">
    <source>
        <dbReference type="EMBL" id="RDW27643.1"/>
    </source>
</evidence>
<evidence type="ECO:0000256" key="7">
    <source>
        <dbReference type="SAM" id="MobiDB-lite"/>
    </source>
</evidence>
<dbReference type="VEuPathDB" id="FungiDB:YALI0_F23507g"/>
<evidence type="ECO:0000256" key="5">
    <source>
        <dbReference type="ARBA" id="ARBA00023136"/>
    </source>
</evidence>